<keyword evidence="3" id="KW-0134">Cell wall</keyword>
<evidence type="ECO:0000256" key="4">
    <source>
        <dbReference type="ARBA" id="ARBA00022525"/>
    </source>
</evidence>
<evidence type="ECO:0000256" key="2">
    <source>
        <dbReference type="ARBA" id="ARBA00008834"/>
    </source>
</evidence>
<evidence type="ECO:0000256" key="6">
    <source>
        <dbReference type="ARBA" id="ARBA00023295"/>
    </source>
</evidence>
<evidence type="ECO:0000256" key="8">
    <source>
        <dbReference type="RuleBase" id="RU361169"/>
    </source>
</evidence>
<dbReference type="GO" id="GO:0004650">
    <property type="term" value="F:polygalacturonase activity"/>
    <property type="evidence" value="ECO:0007669"/>
    <property type="project" value="InterPro"/>
</dbReference>
<keyword evidence="5 8" id="KW-0378">Hydrolase</keyword>
<reference evidence="9 10" key="1">
    <citation type="submission" date="2020-10" db="EMBL/GenBank/DDBJ databases">
        <title>The Coptis chinensis genome and diversification of protoberbering-type alkaloids.</title>
        <authorList>
            <person name="Wang B."/>
            <person name="Shu S."/>
            <person name="Song C."/>
            <person name="Liu Y."/>
        </authorList>
    </citation>
    <scope>NUCLEOTIDE SEQUENCE [LARGE SCALE GENOMIC DNA]</scope>
    <source>
        <strain evidence="9">HL-2020</strain>
        <tissue evidence="9">Leaf</tissue>
    </source>
</reference>
<dbReference type="Pfam" id="PF00295">
    <property type="entry name" value="Glyco_hydro_28"/>
    <property type="match status" value="1"/>
</dbReference>
<dbReference type="Gene3D" id="2.160.20.10">
    <property type="entry name" value="Single-stranded right-handed beta-helix, Pectin lyase-like"/>
    <property type="match status" value="1"/>
</dbReference>
<dbReference type="SUPFAM" id="SSF51126">
    <property type="entry name" value="Pectin lyase-like"/>
    <property type="match status" value="1"/>
</dbReference>
<dbReference type="PANTHER" id="PTHR31375">
    <property type="match status" value="1"/>
</dbReference>
<keyword evidence="7" id="KW-0961">Cell wall biogenesis/degradation</keyword>
<comment type="caution">
    <text evidence="9">The sequence shown here is derived from an EMBL/GenBank/DDBJ whole genome shotgun (WGS) entry which is preliminary data.</text>
</comment>
<dbReference type="EMBL" id="JADFTS010000002">
    <property type="protein sequence ID" value="KAF9618608.1"/>
    <property type="molecule type" value="Genomic_DNA"/>
</dbReference>
<dbReference type="AlphaFoldDB" id="A0A835M3T4"/>
<accession>A0A835M3T4</accession>
<protein>
    <recommendedName>
        <fullName evidence="11">Polygalacturonase</fullName>
    </recommendedName>
</protein>
<evidence type="ECO:0000313" key="9">
    <source>
        <dbReference type="EMBL" id="KAF9618608.1"/>
    </source>
</evidence>
<dbReference type="GO" id="GO:0005975">
    <property type="term" value="P:carbohydrate metabolic process"/>
    <property type="evidence" value="ECO:0007669"/>
    <property type="project" value="InterPro"/>
</dbReference>
<evidence type="ECO:0000256" key="5">
    <source>
        <dbReference type="ARBA" id="ARBA00022801"/>
    </source>
</evidence>
<dbReference type="InterPro" id="IPR011050">
    <property type="entry name" value="Pectin_lyase_fold/virulence"/>
</dbReference>
<keyword evidence="6 8" id="KW-0326">Glycosidase</keyword>
<dbReference type="OrthoDB" id="187139at2759"/>
<dbReference type="InterPro" id="IPR012334">
    <property type="entry name" value="Pectin_lyas_fold"/>
</dbReference>
<dbReference type="Proteomes" id="UP000631114">
    <property type="component" value="Unassembled WGS sequence"/>
</dbReference>
<name>A0A835M3T4_9MAGN</name>
<gene>
    <name evidence="9" type="ORF">IFM89_002303</name>
</gene>
<comment type="subcellular location">
    <subcellularLocation>
        <location evidence="1">Secreted</location>
        <location evidence="1">Cell wall</location>
    </subcellularLocation>
</comment>
<sequence length="158" mass="16984">PSHRLGKQRGLLKAPNGLRSFGSSSDWIEFGWVEGLTLTGGGTFDGQGASSWPLNNCSTNKNCKLLPSNVKFLSMTKTRLRGITSTNSKFFHIVLLDCKDFHGTWIKISAPANNPNTDGIHIERLTGVLISNSVIGTGDDCISIGHGNSHVTITGITF</sequence>
<keyword evidence="10" id="KW-1185">Reference proteome</keyword>
<evidence type="ECO:0000256" key="1">
    <source>
        <dbReference type="ARBA" id="ARBA00004191"/>
    </source>
</evidence>
<evidence type="ECO:0000256" key="7">
    <source>
        <dbReference type="ARBA" id="ARBA00023316"/>
    </source>
</evidence>
<dbReference type="InterPro" id="IPR000743">
    <property type="entry name" value="Glyco_hydro_28"/>
</dbReference>
<keyword evidence="4" id="KW-0964">Secreted</keyword>
<proteinExistence type="inferred from homology"/>
<dbReference type="GO" id="GO:0071555">
    <property type="term" value="P:cell wall organization"/>
    <property type="evidence" value="ECO:0007669"/>
    <property type="project" value="UniProtKB-KW"/>
</dbReference>
<organism evidence="9 10">
    <name type="scientific">Coptis chinensis</name>
    <dbReference type="NCBI Taxonomy" id="261450"/>
    <lineage>
        <taxon>Eukaryota</taxon>
        <taxon>Viridiplantae</taxon>
        <taxon>Streptophyta</taxon>
        <taxon>Embryophyta</taxon>
        <taxon>Tracheophyta</taxon>
        <taxon>Spermatophyta</taxon>
        <taxon>Magnoliopsida</taxon>
        <taxon>Ranunculales</taxon>
        <taxon>Ranunculaceae</taxon>
        <taxon>Coptidoideae</taxon>
        <taxon>Coptis</taxon>
    </lineage>
</organism>
<evidence type="ECO:0000313" key="10">
    <source>
        <dbReference type="Proteomes" id="UP000631114"/>
    </source>
</evidence>
<evidence type="ECO:0000256" key="3">
    <source>
        <dbReference type="ARBA" id="ARBA00022512"/>
    </source>
</evidence>
<feature type="non-terminal residue" evidence="9">
    <location>
        <position position="1"/>
    </location>
</feature>
<evidence type="ECO:0008006" key="11">
    <source>
        <dbReference type="Google" id="ProtNLM"/>
    </source>
</evidence>
<comment type="similarity">
    <text evidence="2 8">Belongs to the glycosyl hydrolase 28 family.</text>
</comment>